<evidence type="ECO:0000256" key="6">
    <source>
        <dbReference type="PROSITE-ProRule" id="PRU00146"/>
    </source>
</evidence>
<gene>
    <name evidence="8" type="primary">MTF2</name>
    <name evidence="8" type="ORF">GGI25_000811</name>
</gene>
<keyword evidence="4" id="KW-0862">Zinc</keyword>
<dbReference type="GO" id="GO:0008270">
    <property type="term" value="F:zinc ion binding"/>
    <property type="evidence" value="ECO:0007669"/>
    <property type="project" value="UniProtKB-KW"/>
</dbReference>
<evidence type="ECO:0000256" key="5">
    <source>
        <dbReference type="ARBA" id="ARBA00023242"/>
    </source>
</evidence>
<dbReference type="InterPro" id="IPR011011">
    <property type="entry name" value="Znf_FYVE_PHD"/>
</dbReference>
<dbReference type="InterPro" id="IPR013083">
    <property type="entry name" value="Znf_RING/FYVE/PHD"/>
</dbReference>
<dbReference type="GO" id="GO:0045814">
    <property type="term" value="P:negative regulation of gene expression, epigenetic"/>
    <property type="evidence" value="ECO:0007669"/>
    <property type="project" value="TreeGrafter"/>
</dbReference>
<evidence type="ECO:0000259" key="7">
    <source>
        <dbReference type="PROSITE" id="PS50016"/>
    </source>
</evidence>
<dbReference type="AlphaFoldDB" id="A0A9W8GBI9"/>
<comment type="caution">
    <text evidence="8">The sequence shown here is derived from an EMBL/GenBank/DDBJ whole genome shotgun (WGS) entry which is preliminary data.</text>
</comment>
<dbReference type="GO" id="GO:0003677">
    <property type="term" value="F:DNA binding"/>
    <property type="evidence" value="ECO:0007669"/>
    <property type="project" value="TreeGrafter"/>
</dbReference>
<dbReference type="PANTHER" id="PTHR12628">
    <property type="entry name" value="POLYCOMB-LIKE TRANSCRIPTION FACTOR"/>
    <property type="match status" value="1"/>
</dbReference>
<dbReference type="GO" id="GO:0005634">
    <property type="term" value="C:nucleus"/>
    <property type="evidence" value="ECO:0007669"/>
    <property type="project" value="UniProtKB-SubCell"/>
</dbReference>
<feature type="domain" description="PHD-type" evidence="7">
    <location>
        <begin position="379"/>
        <end position="433"/>
    </location>
</feature>
<keyword evidence="2" id="KW-0479">Metal-binding</keyword>
<dbReference type="PROSITE" id="PS50016">
    <property type="entry name" value="ZF_PHD_2"/>
    <property type="match status" value="1"/>
</dbReference>
<evidence type="ECO:0000256" key="3">
    <source>
        <dbReference type="ARBA" id="ARBA00022771"/>
    </source>
</evidence>
<dbReference type="Gene3D" id="3.30.40.10">
    <property type="entry name" value="Zinc/RING finger domain, C3HC4 (zinc finger)"/>
    <property type="match status" value="1"/>
</dbReference>
<comment type="subcellular location">
    <subcellularLocation>
        <location evidence="1">Nucleus</location>
    </subcellularLocation>
</comment>
<evidence type="ECO:0000256" key="1">
    <source>
        <dbReference type="ARBA" id="ARBA00004123"/>
    </source>
</evidence>
<dbReference type="Pfam" id="PF00628">
    <property type="entry name" value="PHD"/>
    <property type="match status" value="1"/>
</dbReference>
<dbReference type="Proteomes" id="UP001151518">
    <property type="component" value="Unassembled WGS sequence"/>
</dbReference>
<dbReference type="SMART" id="SM00249">
    <property type="entry name" value="PHD"/>
    <property type="match status" value="1"/>
</dbReference>
<dbReference type="EMBL" id="JANBTW010000006">
    <property type="protein sequence ID" value="KAJ2680218.1"/>
    <property type="molecule type" value="Genomic_DNA"/>
</dbReference>
<evidence type="ECO:0000256" key="2">
    <source>
        <dbReference type="ARBA" id="ARBA00022723"/>
    </source>
</evidence>
<accession>A0A9W8GBI9</accession>
<protein>
    <submittedName>
        <fullName evidence="8">Mitochondrial transcription factor 2</fullName>
    </submittedName>
</protein>
<name>A0A9W8GBI9_9FUNG</name>
<organism evidence="8 9">
    <name type="scientific">Coemansia spiralis</name>
    <dbReference type="NCBI Taxonomy" id="417178"/>
    <lineage>
        <taxon>Eukaryota</taxon>
        <taxon>Fungi</taxon>
        <taxon>Fungi incertae sedis</taxon>
        <taxon>Zoopagomycota</taxon>
        <taxon>Kickxellomycotina</taxon>
        <taxon>Kickxellomycetes</taxon>
        <taxon>Kickxellales</taxon>
        <taxon>Kickxellaceae</taxon>
        <taxon>Coemansia</taxon>
    </lineage>
</organism>
<keyword evidence="5" id="KW-0539">Nucleus</keyword>
<evidence type="ECO:0000256" key="4">
    <source>
        <dbReference type="ARBA" id="ARBA00022833"/>
    </source>
</evidence>
<keyword evidence="3 6" id="KW-0863">Zinc-finger</keyword>
<dbReference type="InterPro" id="IPR019787">
    <property type="entry name" value="Znf_PHD-finger"/>
</dbReference>
<sequence>MNSPTLRDQAALLCVAINAAPLLADILLVALSNTPSQDKRKDLFDILELHGGERFGERDNTNELSIIETWLKDEIDAKAGDKDVVPTIHGLIDTICLKQNVNTSFIRHMGNGGYYLNAEQFDADLKRCWARSSAEVSSIPPLLLTSQKMSVSALCSTTMLDFYSCTSTKTRKSRQAEIENAQRQCDSSKAILSSIGVPGKASSCTEIINSLRAIREWISSPAAILIAESTQIPILQNNPSACITSIHQSIWESLAERADRYESCAQRRRVNAERTERYVLRAFVVDNGISSDAKRRISVVRRFGRVNGLSHYSLLDSDGVCWPTRIQDIKGTVVESMWVCCSDDSESKGWLPDTDLANVSSDTNTQSGLNTVVADPDDEIFCRICSGFESWSYNQIIICDGCEQGVHQMCHDPIVTEDDLTLDQWYCSNCSLAYKNASSPKRPRTS</sequence>
<proteinExistence type="predicted"/>
<dbReference type="PANTHER" id="PTHR12628:SF10">
    <property type="entry name" value="HOMEOBOX DOMAIN-CONTAINING PROTEIN"/>
    <property type="match status" value="1"/>
</dbReference>
<dbReference type="GO" id="GO:0003682">
    <property type="term" value="F:chromatin binding"/>
    <property type="evidence" value="ECO:0007669"/>
    <property type="project" value="TreeGrafter"/>
</dbReference>
<reference evidence="8" key="1">
    <citation type="submission" date="2022-07" db="EMBL/GenBank/DDBJ databases">
        <title>Phylogenomic reconstructions and comparative analyses of Kickxellomycotina fungi.</title>
        <authorList>
            <person name="Reynolds N.K."/>
            <person name="Stajich J.E."/>
            <person name="Barry K."/>
            <person name="Grigoriev I.V."/>
            <person name="Crous P."/>
            <person name="Smith M.E."/>
        </authorList>
    </citation>
    <scope>NUCLEOTIDE SEQUENCE</scope>
    <source>
        <strain evidence="8">NRRL 3115</strain>
    </source>
</reference>
<evidence type="ECO:0000313" key="9">
    <source>
        <dbReference type="Proteomes" id="UP001151518"/>
    </source>
</evidence>
<evidence type="ECO:0000313" key="8">
    <source>
        <dbReference type="EMBL" id="KAJ2680218.1"/>
    </source>
</evidence>
<dbReference type="PROSITE" id="PS01359">
    <property type="entry name" value="ZF_PHD_1"/>
    <property type="match status" value="1"/>
</dbReference>
<dbReference type="SUPFAM" id="SSF57903">
    <property type="entry name" value="FYVE/PHD zinc finger"/>
    <property type="match status" value="1"/>
</dbReference>
<dbReference type="InterPro" id="IPR019786">
    <property type="entry name" value="Zinc_finger_PHD-type_CS"/>
</dbReference>
<dbReference type="InterPro" id="IPR001965">
    <property type="entry name" value="Znf_PHD"/>
</dbReference>
<dbReference type="OrthoDB" id="5863171at2759"/>